<evidence type="ECO:0000313" key="1">
    <source>
        <dbReference type="EMBL" id="MBW72424.1"/>
    </source>
</evidence>
<dbReference type="EMBL" id="GGFL01008246">
    <property type="protein sequence ID" value="MBW72424.1"/>
    <property type="molecule type" value="Transcribed_RNA"/>
</dbReference>
<reference evidence="1" key="1">
    <citation type="submission" date="2018-01" db="EMBL/GenBank/DDBJ databases">
        <title>An insight into the sialome of Amazonian anophelines.</title>
        <authorList>
            <person name="Ribeiro J.M."/>
            <person name="Scarpassa V."/>
            <person name="Calvo E."/>
        </authorList>
    </citation>
    <scope>NUCLEOTIDE SEQUENCE</scope>
</reference>
<sequence>MHCTFARFVFLVVRCPFLSSKKPRILLPPVSPSSLYIQQHCYTGGLTWHEERYARSSGRQRFRRHRPSYSSFFSKPV</sequence>
<organism evidence="1">
    <name type="scientific">Anopheles darlingi</name>
    <name type="common">Mosquito</name>
    <dbReference type="NCBI Taxonomy" id="43151"/>
    <lineage>
        <taxon>Eukaryota</taxon>
        <taxon>Metazoa</taxon>
        <taxon>Ecdysozoa</taxon>
        <taxon>Arthropoda</taxon>
        <taxon>Hexapoda</taxon>
        <taxon>Insecta</taxon>
        <taxon>Pterygota</taxon>
        <taxon>Neoptera</taxon>
        <taxon>Endopterygota</taxon>
        <taxon>Diptera</taxon>
        <taxon>Nematocera</taxon>
        <taxon>Culicoidea</taxon>
        <taxon>Culicidae</taxon>
        <taxon>Anophelinae</taxon>
        <taxon>Anopheles</taxon>
    </lineage>
</organism>
<name>A0A2M4D4B3_ANODA</name>
<protein>
    <submittedName>
        <fullName evidence="1">Putative secreted protein</fullName>
    </submittedName>
</protein>
<dbReference type="AlphaFoldDB" id="A0A2M4D4B3"/>
<accession>A0A2M4D4B3</accession>
<proteinExistence type="predicted"/>